<organism evidence="1 2">
    <name type="scientific">Kordia algicida OT-1</name>
    <dbReference type="NCBI Taxonomy" id="391587"/>
    <lineage>
        <taxon>Bacteria</taxon>
        <taxon>Pseudomonadati</taxon>
        <taxon>Bacteroidota</taxon>
        <taxon>Flavobacteriia</taxon>
        <taxon>Flavobacteriales</taxon>
        <taxon>Flavobacteriaceae</taxon>
        <taxon>Kordia</taxon>
    </lineage>
</organism>
<name>A9E2J5_9FLAO</name>
<accession>A9E2J5</accession>
<reference evidence="1 2" key="1">
    <citation type="journal article" date="2011" name="J. Bacteriol.">
        <title>Genome sequence of the algicidal bacterium Kordia algicida OT-1.</title>
        <authorList>
            <person name="Lee H.S."/>
            <person name="Kang S.G."/>
            <person name="Kwon K.K."/>
            <person name="Lee J.H."/>
            <person name="Kim S.J."/>
        </authorList>
    </citation>
    <scope>NUCLEOTIDE SEQUENCE [LARGE SCALE GENOMIC DNA]</scope>
    <source>
        <strain evidence="1 2">OT-1</strain>
    </source>
</reference>
<sequence length="47" mass="5090">MIGEEKEVPFEVTTLLLELITYTLAPCATTSGFTGTFGVLPRELNDA</sequence>
<dbReference type="EMBL" id="ABIB01000008">
    <property type="protein sequence ID" value="EDP95397.1"/>
    <property type="molecule type" value="Genomic_DNA"/>
</dbReference>
<keyword evidence="2" id="KW-1185">Reference proteome</keyword>
<evidence type="ECO:0000313" key="2">
    <source>
        <dbReference type="Proteomes" id="UP000002945"/>
    </source>
</evidence>
<dbReference type="AlphaFoldDB" id="A9E2J5"/>
<evidence type="ECO:0000313" key="1">
    <source>
        <dbReference type="EMBL" id="EDP95397.1"/>
    </source>
</evidence>
<comment type="caution">
    <text evidence="1">The sequence shown here is derived from an EMBL/GenBank/DDBJ whole genome shotgun (WGS) entry which is preliminary data.</text>
</comment>
<dbReference type="Proteomes" id="UP000002945">
    <property type="component" value="Unassembled WGS sequence"/>
</dbReference>
<gene>
    <name evidence="1" type="ORF">KAOT1_10756</name>
</gene>
<dbReference type="HOGENOM" id="CLU_3169263_0_0_10"/>
<protein>
    <submittedName>
        <fullName evidence="1">Uncharacterized protein</fullName>
    </submittedName>
</protein>
<proteinExistence type="predicted"/>